<evidence type="ECO:0000313" key="3">
    <source>
        <dbReference type="Proteomes" id="UP000249464"/>
    </source>
</evidence>
<dbReference type="Proteomes" id="UP000249464">
    <property type="component" value="Unassembled WGS sequence"/>
</dbReference>
<accession>A0A2X0N4X1</accession>
<keyword evidence="3" id="KW-1185">Reference proteome</keyword>
<name>A0A2X0N4X1_9BASI</name>
<proteinExistence type="predicted"/>
<dbReference type="AlphaFoldDB" id="A0A2X0N4X1"/>
<organism evidence="2 3">
    <name type="scientific">Microbotryum silenes-dioicae</name>
    <dbReference type="NCBI Taxonomy" id="796604"/>
    <lineage>
        <taxon>Eukaryota</taxon>
        <taxon>Fungi</taxon>
        <taxon>Dikarya</taxon>
        <taxon>Basidiomycota</taxon>
        <taxon>Pucciniomycotina</taxon>
        <taxon>Microbotryomycetes</taxon>
        <taxon>Microbotryales</taxon>
        <taxon>Microbotryaceae</taxon>
        <taxon>Microbotryum</taxon>
    </lineage>
</organism>
<evidence type="ECO:0000313" key="2">
    <source>
        <dbReference type="EMBL" id="SGZ13358.1"/>
    </source>
</evidence>
<protein>
    <submittedName>
        <fullName evidence="2">BQ5605_C028g10564 protein</fullName>
    </submittedName>
</protein>
<dbReference type="EMBL" id="FQNC01000080">
    <property type="protein sequence ID" value="SGZ13358.1"/>
    <property type="molecule type" value="Genomic_DNA"/>
</dbReference>
<feature type="region of interest" description="Disordered" evidence="1">
    <location>
        <begin position="162"/>
        <end position="198"/>
    </location>
</feature>
<sequence length="198" mass="20679">MMNGKVWSSACPIGFTNKSLLINPLPIPIPRSSPFPLPVVVIALDVEPAISTRTLRISNPSSSESKAGSCGVAPVPSTSTHITNPLCSFGSSEPLLEMPPPPTKRFGTDSPAEEGLRLVGGGTCIGHGAALILTMIGDRTGRTLCTALRIEGCRTPSVKPKFGASTSVKAREGRREIVGPDTGEEKGWGSRDAGKAFE</sequence>
<feature type="compositionally biased region" description="Basic and acidic residues" evidence="1">
    <location>
        <begin position="169"/>
        <end position="198"/>
    </location>
</feature>
<gene>
    <name evidence="2" type="primary">BQ5605_C028g10564</name>
    <name evidence="2" type="ORF">BQ5605_C028G10564</name>
</gene>
<evidence type="ECO:0000256" key="1">
    <source>
        <dbReference type="SAM" id="MobiDB-lite"/>
    </source>
</evidence>
<reference evidence="2 3" key="1">
    <citation type="submission" date="2016-11" db="EMBL/GenBank/DDBJ databases">
        <authorList>
            <person name="Jaros S."/>
            <person name="Januszkiewicz K."/>
            <person name="Wedrychowicz H."/>
        </authorList>
    </citation>
    <scope>NUCLEOTIDE SEQUENCE [LARGE SCALE GENOMIC DNA]</scope>
</reference>